<feature type="transmembrane region" description="Helical" evidence="1">
    <location>
        <begin position="91"/>
        <end position="112"/>
    </location>
</feature>
<proteinExistence type="predicted"/>
<reference evidence="3" key="1">
    <citation type="submission" date="2020-04" db="EMBL/GenBank/DDBJ databases">
        <title>Nitratireductor sp. nov. isolated from mangrove soil.</title>
        <authorList>
            <person name="Ye Y."/>
        </authorList>
    </citation>
    <scope>NUCLEOTIDE SEQUENCE</scope>
    <source>
        <strain evidence="3">SY7</strain>
    </source>
</reference>
<accession>A0A5B8L1W4</accession>
<dbReference type="KEGG" id="niy:FQ775_16320"/>
<evidence type="ECO:0000256" key="1">
    <source>
        <dbReference type="SAM" id="Phobius"/>
    </source>
</evidence>
<keyword evidence="1" id="KW-0812">Transmembrane</keyword>
<dbReference type="Proteomes" id="UP000321389">
    <property type="component" value="Chromosome"/>
</dbReference>
<keyword evidence="4" id="KW-1185">Reference proteome</keyword>
<keyword evidence="1" id="KW-1133">Transmembrane helix</keyword>
<protein>
    <recommendedName>
        <fullName evidence="2">DUF6644 domain-containing protein</fullName>
    </recommendedName>
</protein>
<evidence type="ECO:0000259" key="2">
    <source>
        <dbReference type="Pfam" id="PF20349"/>
    </source>
</evidence>
<organism evidence="3 4">
    <name type="scientific">Nitratireductor mangrovi</name>
    <dbReference type="NCBI Taxonomy" id="2599600"/>
    <lineage>
        <taxon>Bacteria</taxon>
        <taxon>Pseudomonadati</taxon>
        <taxon>Pseudomonadota</taxon>
        <taxon>Alphaproteobacteria</taxon>
        <taxon>Hyphomicrobiales</taxon>
        <taxon>Phyllobacteriaceae</taxon>
        <taxon>Nitratireductor</taxon>
    </lineage>
</organism>
<feature type="transmembrane region" description="Helical" evidence="1">
    <location>
        <begin position="20"/>
        <end position="43"/>
    </location>
</feature>
<keyword evidence="1" id="KW-0472">Membrane</keyword>
<dbReference type="EMBL" id="CP042301">
    <property type="protein sequence ID" value="QDZ01813.1"/>
    <property type="molecule type" value="Genomic_DNA"/>
</dbReference>
<evidence type="ECO:0000313" key="4">
    <source>
        <dbReference type="Proteomes" id="UP000321389"/>
    </source>
</evidence>
<dbReference type="AlphaFoldDB" id="A0A5B8L1W4"/>
<feature type="domain" description="DUF6644" evidence="2">
    <location>
        <begin position="27"/>
        <end position="154"/>
    </location>
</feature>
<sequence length="155" mass="16761">MDLLIWIEGLPPVAALKRSFVAYPLVNATHILSIGVLITTVALMDLRLLGFLREFDTKDFVRRLHGFALAGFAGAAATGLAMFTIRASEYVANPAFLLKLVVILAAGLNMLLLRRQLASSRSAYSNPGATVRAQAALSLMLWLGVLICGRFIGFL</sequence>
<dbReference type="RefSeq" id="WP_146300454.1">
    <property type="nucleotide sequence ID" value="NZ_CP042301.2"/>
</dbReference>
<gene>
    <name evidence="3" type="ORF">FQ775_16320</name>
</gene>
<name>A0A5B8L1W4_9HYPH</name>
<dbReference type="InterPro" id="IPR046586">
    <property type="entry name" value="DUF6644"/>
</dbReference>
<evidence type="ECO:0000313" key="3">
    <source>
        <dbReference type="EMBL" id="QDZ01813.1"/>
    </source>
</evidence>
<feature type="transmembrane region" description="Helical" evidence="1">
    <location>
        <begin position="133"/>
        <end position="152"/>
    </location>
</feature>
<dbReference type="OrthoDB" id="118399at2"/>
<dbReference type="Pfam" id="PF20349">
    <property type="entry name" value="DUF6644"/>
    <property type="match status" value="1"/>
</dbReference>
<feature type="transmembrane region" description="Helical" evidence="1">
    <location>
        <begin position="64"/>
        <end position="85"/>
    </location>
</feature>